<name>A0A7D5L394_9EURY</name>
<dbReference type="AlphaFoldDB" id="A0A7D5L394"/>
<dbReference type="GeneID" id="56032707"/>
<dbReference type="RefSeq" id="WP_179260064.1">
    <property type="nucleotide sequence ID" value="NZ_CP058601.1"/>
</dbReference>
<dbReference type="EMBL" id="CP058601">
    <property type="protein sequence ID" value="QLG48325.1"/>
    <property type="molecule type" value="Genomic_DNA"/>
</dbReference>
<proteinExistence type="predicted"/>
<keyword evidence="2" id="KW-1185">Reference proteome</keyword>
<dbReference type="OrthoDB" id="174131at2157"/>
<evidence type="ECO:0000313" key="2">
    <source>
        <dbReference type="Proteomes" id="UP000509241"/>
    </source>
</evidence>
<protein>
    <submittedName>
        <fullName evidence="1">ArsR family transcriptional regulator</fullName>
    </submittedName>
</protein>
<reference evidence="1 2" key="1">
    <citation type="submission" date="2020-07" db="EMBL/GenBank/DDBJ databases">
        <authorList>
            <person name="Cui H."/>
        </authorList>
    </citation>
    <scope>NUCLEOTIDE SEQUENCE [LARGE SCALE GENOMIC DNA]</scope>
    <source>
        <strain evidence="1 2">YPL8</strain>
    </source>
</reference>
<dbReference type="SUPFAM" id="SSF46785">
    <property type="entry name" value="Winged helix' DNA-binding domain"/>
    <property type="match status" value="1"/>
</dbReference>
<accession>A0A7D5L394</accession>
<sequence>MGDSEDSDDERDDTGKFTEKYPASAFLDALRNLGGAAGTADVADEIGCPQRTAYHRLSNLRDDGQIDSRQVGGAMLWVVENGG</sequence>
<dbReference type="Proteomes" id="UP000509241">
    <property type="component" value="Chromosome"/>
</dbReference>
<dbReference type="KEGG" id="haly:HYG82_05410"/>
<organism evidence="1 2">
    <name type="scientific">Natrinema halophilum</name>
    <dbReference type="NCBI Taxonomy" id="1699371"/>
    <lineage>
        <taxon>Archaea</taxon>
        <taxon>Methanobacteriati</taxon>
        <taxon>Methanobacteriota</taxon>
        <taxon>Stenosarchaea group</taxon>
        <taxon>Halobacteria</taxon>
        <taxon>Halobacteriales</taxon>
        <taxon>Natrialbaceae</taxon>
        <taxon>Natrinema</taxon>
    </lineage>
</organism>
<evidence type="ECO:0000313" key="1">
    <source>
        <dbReference type="EMBL" id="QLG48325.1"/>
    </source>
</evidence>
<gene>
    <name evidence="1" type="ORF">HYG82_05410</name>
</gene>
<dbReference type="InterPro" id="IPR036390">
    <property type="entry name" value="WH_DNA-bd_sf"/>
</dbReference>